<evidence type="ECO:0000256" key="2">
    <source>
        <dbReference type="ARBA" id="ARBA00022723"/>
    </source>
</evidence>
<keyword evidence="7" id="KW-0804">Transcription</keyword>
<dbReference type="GO" id="GO:0000981">
    <property type="term" value="F:DNA-binding transcription factor activity, RNA polymerase II-specific"/>
    <property type="evidence" value="ECO:0007669"/>
    <property type="project" value="TreeGrafter"/>
</dbReference>
<dbReference type="PROSITE" id="PS50114">
    <property type="entry name" value="GATA_ZN_FINGER_2"/>
    <property type="match status" value="2"/>
</dbReference>
<evidence type="ECO:0000256" key="8">
    <source>
        <dbReference type="ARBA" id="ARBA00023242"/>
    </source>
</evidence>
<evidence type="ECO:0000256" key="4">
    <source>
        <dbReference type="ARBA" id="ARBA00022833"/>
    </source>
</evidence>
<sequence>MFPMTAFPLNPVNCGRSSTDLIWSNPEALQNIGSALNCDNLSYINNNNNNSSLSNQNSINNNTSSAIITNSSNFLSSRPNYTCTLNQTYRLQENRIHTGYLNEELSDQCNDNIVTTNTTTTTTTITTTATPPPPPPPPLSNCSNNNNDKSHIDISNKSSTSNTMMKSESLLQLNKFPSSLCNTMKSNNSTYENWSNDHRKRHKKSKLHSIIHTDNHFIHNKSTEKTSPHSLYIDESMNEMIYNKVTSLENEKNQLNSLQSTTINLVSKTKLSNLKQLTNELSNEQQPQQQQQQQQQQLNYSFNMLPTKVNDYTNQLLCNEYNDNHYNSLPSQQYSNNNHCPQSIHHDKSQLNKNIKESLNHILSTNYSLKHNHSQNTRNSINEEAVDDDEEEEQVEEVEEEAYKTMINTSNHNDHDIVTNSISIMTTTSTPTSTSTTTTMTTITTTTTNSMSNIERRLNDPLTHSHNEMNTNTWNTSIPSEYSTNILPQHLASFYSTCSNEIAFRKSLIFNNHQNMNIESTNYSTYNNNNNSSRQDSECRTSSSPLPSIIQTNIDMNSSSMLNCNEVDNFNKISSSDEIKFNVNTNSNHNELNEMNVNSKFNNPIQQQQQQQSQSRRIINDSLIQNDLDTCKSIHHNSNLPPPPSHHHQQQHQRQRGFEDDQMIDDLSVAYHSAAAMAAAAVVAQAAVASANVTNHQLEHQHHNHRHEQSIHQHQHQHLHSHQNQHQQSQYIDNEHSMLHTHMEQYGVHTNNNGNNNDNVLHQSQYNMMNQNLGLFPLINNTNSLNNAQNINKTMKNKKLTMTEGRECVNCGATSTPLWRRDGQGNYLCNACGLYQKMNGQNRPLIKPKRRLQSSSRRTGTICSNCRTITTTLWRRNTNGEPVCNACGLYFKLHNIQRPISMKKDGIQTRNRKVSQKTKKHKFGFYSELSDLPVDYLMKTPLHRFGAAAAAAAVAANHFACTTRGSQTITPNSPNSMCNPYLTGYFSDNNINSNNTTTTNNNNNILNEIKHKDMSRIEVDSSDETGQFTDVTKAFHATFGGLTNNNNNNDDNRHSNHFSLNSPHPTQIHPHHIDHLQQQYIQKHQSQSMNSMNFTNDPYTQHTSNLMNNQMNEKYSRYQKSNYITELVYNHSTNNDQNTSNNSKCESLHMKPSNIVHHHHHHNHHSPTDALIQWHAQLRSTPNQLDGSGSINFNSASLYNNCQPITRLGCNNNTNNNNGIVGGSCNSNSSNSSSSSSSSGASITHSYYNQKNKIESDPIDNNNNNNNNRSINNNLIDSINHSTIISSSTSSSERSIHGTDLLNHYKLKLCTDSLDSSISPHSRGPIENGLYLNNYHINQTMDTIKHQQQNQSNHSDLRVFP</sequence>
<dbReference type="InterPro" id="IPR013088">
    <property type="entry name" value="Znf_NHR/GATA"/>
</dbReference>
<evidence type="ECO:0000256" key="3">
    <source>
        <dbReference type="ARBA" id="ARBA00022771"/>
    </source>
</evidence>
<accession>A0AA84ZEW2</accession>
<feature type="domain" description="GATA-type" evidence="11">
    <location>
        <begin position="802"/>
        <end position="857"/>
    </location>
</feature>
<proteinExistence type="predicted"/>
<feature type="compositionally biased region" description="Pro residues" evidence="10">
    <location>
        <begin position="130"/>
        <end position="139"/>
    </location>
</feature>
<keyword evidence="5" id="KW-0805">Transcription regulation</keyword>
<reference evidence="13" key="1">
    <citation type="submission" date="2023-11" db="UniProtKB">
        <authorList>
            <consortium name="WormBaseParasite"/>
        </authorList>
    </citation>
    <scope>IDENTIFICATION</scope>
</reference>
<keyword evidence="8" id="KW-0539">Nucleus</keyword>
<dbReference type="GO" id="GO:0000978">
    <property type="term" value="F:RNA polymerase II cis-regulatory region sequence-specific DNA binding"/>
    <property type="evidence" value="ECO:0007669"/>
    <property type="project" value="TreeGrafter"/>
</dbReference>
<dbReference type="Pfam" id="PF00320">
    <property type="entry name" value="GATA"/>
    <property type="match status" value="2"/>
</dbReference>
<evidence type="ECO:0000313" key="12">
    <source>
        <dbReference type="Proteomes" id="UP000050790"/>
    </source>
</evidence>
<evidence type="ECO:0000256" key="1">
    <source>
        <dbReference type="ARBA" id="ARBA00004123"/>
    </source>
</evidence>
<dbReference type="GO" id="GO:0008270">
    <property type="term" value="F:zinc ion binding"/>
    <property type="evidence" value="ECO:0007669"/>
    <property type="project" value="UniProtKB-KW"/>
</dbReference>
<keyword evidence="3 9" id="KW-0863">Zinc-finger</keyword>
<dbReference type="GO" id="GO:0045944">
    <property type="term" value="P:positive regulation of transcription by RNA polymerase II"/>
    <property type="evidence" value="ECO:0007669"/>
    <property type="project" value="TreeGrafter"/>
</dbReference>
<dbReference type="PRINTS" id="PR00619">
    <property type="entry name" value="GATAZNFINGER"/>
</dbReference>
<feature type="compositionally biased region" description="Low complexity" evidence="10">
    <location>
        <begin position="521"/>
        <end position="533"/>
    </location>
</feature>
<dbReference type="SMART" id="SM00401">
    <property type="entry name" value="ZnF_GATA"/>
    <property type="match status" value="2"/>
</dbReference>
<dbReference type="InterPro" id="IPR000679">
    <property type="entry name" value="Znf_GATA"/>
</dbReference>
<feature type="region of interest" description="Disordered" evidence="10">
    <location>
        <begin position="632"/>
        <end position="658"/>
    </location>
</feature>
<feature type="region of interest" description="Disordered" evidence="10">
    <location>
        <begin position="521"/>
        <end position="545"/>
    </location>
</feature>
<dbReference type="PANTHER" id="PTHR10071">
    <property type="entry name" value="TRANSCRIPTION FACTOR GATA FAMILY MEMBER"/>
    <property type="match status" value="1"/>
</dbReference>
<dbReference type="Gene3D" id="3.30.50.10">
    <property type="entry name" value="Erythroid Transcription Factor GATA-1, subunit A"/>
    <property type="match status" value="2"/>
</dbReference>
<evidence type="ECO:0000256" key="5">
    <source>
        <dbReference type="ARBA" id="ARBA00023015"/>
    </source>
</evidence>
<dbReference type="WBParaSite" id="SMRG1_24680.1">
    <property type="protein sequence ID" value="SMRG1_24680.1"/>
    <property type="gene ID" value="SMRG1_24680"/>
</dbReference>
<feature type="region of interest" description="Disordered" evidence="10">
    <location>
        <begin position="122"/>
        <end position="145"/>
    </location>
</feature>
<evidence type="ECO:0000256" key="10">
    <source>
        <dbReference type="SAM" id="MobiDB-lite"/>
    </source>
</evidence>
<evidence type="ECO:0000256" key="6">
    <source>
        <dbReference type="ARBA" id="ARBA00023125"/>
    </source>
</evidence>
<keyword evidence="2" id="KW-0479">Metal-binding</keyword>
<evidence type="ECO:0000256" key="7">
    <source>
        <dbReference type="ARBA" id="ARBA00023163"/>
    </source>
</evidence>
<evidence type="ECO:0000256" key="9">
    <source>
        <dbReference type="PROSITE-ProRule" id="PRU00094"/>
    </source>
</evidence>
<feature type="compositionally biased region" description="Basic residues" evidence="10">
    <location>
        <begin position="645"/>
        <end position="655"/>
    </location>
</feature>
<protein>
    <recommendedName>
        <fullName evidence="11">GATA-type domain-containing protein</fullName>
    </recommendedName>
</protein>
<dbReference type="GO" id="GO:0005634">
    <property type="term" value="C:nucleus"/>
    <property type="evidence" value="ECO:0007669"/>
    <property type="project" value="UniProtKB-SubCell"/>
</dbReference>
<evidence type="ECO:0000259" key="11">
    <source>
        <dbReference type="PROSITE" id="PS50114"/>
    </source>
</evidence>
<keyword evidence="6" id="KW-0238">DNA-binding</keyword>
<dbReference type="PROSITE" id="PS00344">
    <property type="entry name" value="GATA_ZN_FINGER_1"/>
    <property type="match status" value="2"/>
</dbReference>
<dbReference type="CDD" id="cd00202">
    <property type="entry name" value="ZnF_GATA"/>
    <property type="match status" value="2"/>
</dbReference>
<evidence type="ECO:0000313" key="13">
    <source>
        <dbReference type="WBParaSite" id="SMRG1_24680.1"/>
    </source>
</evidence>
<dbReference type="InterPro" id="IPR039355">
    <property type="entry name" value="Transcription_factor_GATA"/>
</dbReference>
<dbReference type="FunFam" id="3.30.50.10:FF:000036">
    <property type="entry name" value="Endothelial transcription factor GATA-2"/>
    <property type="match status" value="1"/>
</dbReference>
<feature type="domain" description="GATA-type" evidence="11">
    <location>
        <begin position="857"/>
        <end position="910"/>
    </location>
</feature>
<dbReference type="SUPFAM" id="SSF57716">
    <property type="entry name" value="Glucocorticoid receptor-like (DNA-binding domain)"/>
    <property type="match status" value="2"/>
</dbReference>
<dbReference type="Proteomes" id="UP000050790">
    <property type="component" value="Unassembled WGS sequence"/>
</dbReference>
<comment type="subcellular location">
    <subcellularLocation>
        <location evidence="1">Nucleus</location>
    </subcellularLocation>
</comment>
<name>A0AA84ZEW2_9TREM</name>
<dbReference type="FunFam" id="3.30.50.10:FF:000032">
    <property type="entry name" value="Transcription factor GATA-3"/>
    <property type="match status" value="1"/>
</dbReference>
<dbReference type="GO" id="GO:0000122">
    <property type="term" value="P:negative regulation of transcription by RNA polymerase II"/>
    <property type="evidence" value="ECO:0007669"/>
    <property type="project" value="TreeGrafter"/>
</dbReference>
<keyword evidence="4" id="KW-0862">Zinc</keyword>
<dbReference type="GO" id="GO:0045165">
    <property type="term" value="P:cell fate commitment"/>
    <property type="evidence" value="ECO:0007669"/>
    <property type="project" value="TreeGrafter"/>
</dbReference>
<organism evidence="12 13">
    <name type="scientific">Schistosoma margrebowiei</name>
    <dbReference type="NCBI Taxonomy" id="48269"/>
    <lineage>
        <taxon>Eukaryota</taxon>
        <taxon>Metazoa</taxon>
        <taxon>Spiralia</taxon>
        <taxon>Lophotrochozoa</taxon>
        <taxon>Platyhelminthes</taxon>
        <taxon>Trematoda</taxon>
        <taxon>Digenea</taxon>
        <taxon>Strigeidida</taxon>
        <taxon>Schistosomatoidea</taxon>
        <taxon>Schistosomatidae</taxon>
        <taxon>Schistosoma</taxon>
    </lineage>
</organism>
<dbReference type="PANTHER" id="PTHR10071:SF281">
    <property type="entry name" value="BOX A-BINDING FACTOR-RELATED"/>
    <property type="match status" value="1"/>
</dbReference>